<dbReference type="GO" id="GO:0016887">
    <property type="term" value="F:ATP hydrolysis activity"/>
    <property type="evidence" value="ECO:0007669"/>
    <property type="project" value="InterPro"/>
</dbReference>
<dbReference type="PANTHER" id="PTHR48102">
    <property type="entry name" value="ATP-DEPENDENT CLP PROTEASE ATP-BINDING SUBUNIT CLPX-LIKE, MITOCHONDRIAL-RELATED"/>
    <property type="match status" value="1"/>
</dbReference>
<dbReference type="GO" id="GO:0051603">
    <property type="term" value="P:proteolysis involved in protein catabolic process"/>
    <property type="evidence" value="ECO:0007669"/>
    <property type="project" value="TreeGrafter"/>
</dbReference>
<dbReference type="GO" id="GO:0008233">
    <property type="term" value="F:peptidase activity"/>
    <property type="evidence" value="ECO:0007669"/>
    <property type="project" value="UniProtKB-KW"/>
</dbReference>
<keyword evidence="2" id="KW-0378">Hydrolase</keyword>
<dbReference type="GO" id="GO:0005524">
    <property type="term" value="F:ATP binding"/>
    <property type="evidence" value="ECO:0007669"/>
    <property type="project" value="UniProtKB-KW"/>
</dbReference>
<organism evidence="2 3">
    <name type="scientific">[Eubacterium] siraeum</name>
    <dbReference type="NCBI Taxonomy" id="39492"/>
    <lineage>
        <taxon>Bacteria</taxon>
        <taxon>Bacillati</taxon>
        <taxon>Bacillota</taxon>
        <taxon>Clostridia</taxon>
        <taxon>Eubacteriales</taxon>
        <taxon>Oscillospiraceae</taxon>
        <taxon>Oscillospiraceae incertae sedis</taxon>
    </lineage>
</organism>
<dbReference type="Pfam" id="PF07724">
    <property type="entry name" value="AAA_2"/>
    <property type="match status" value="1"/>
</dbReference>
<dbReference type="InterPro" id="IPR027417">
    <property type="entry name" value="P-loop_NTPase"/>
</dbReference>
<dbReference type="SUPFAM" id="SSF52540">
    <property type="entry name" value="P-loop containing nucleoside triphosphate hydrolases"/>
    <property type="match status" value="1"/>
</dbReference>
<feature type="domain" description="ATPase AAA-type core" evidence="1">
    <location>
        <begin position="276"/>
        <end position="467"/>
    </location>
</feature>
<dbReference type="EMBL" id="CZBY01000021">
    <property type="protein sequence ID" value="CUQ90813.1"/>
    <property type="molecule type" value="Genomic_DNA"/>
</dbReference>
<evidence type="ECO:0000313" key="2">
    <source>
        <dbReference type="EMBL" id="CUQ90813.1"/>
    </source>
</evidence>
<gene>
    <name evidence="2" type="primary">clpX_2</name>
    <name evidence="2" type="ORF">ERS852540_02211</name>
</gene>
<keyword evidence="2" id="KW-0645">Protease</keyword>
<dbReference type="InterPro" id="IPR003959">
    <property type="entry name" value="ATPase_AAA_core"/>
</dbReference>
<proteinExistence type="predicted"/>
<accession>A0A174ZTU8</accession>
<protein>
    <submittedName>
        <fullName evidence="2">ATP-dependent Clp protease ATP-binding subunit ClpX</fullName>
    </submittedName>
</protein>
<keyword evidence="2" id="KW-0547">Nucleotide-binding</keyword>
<evidence type="ECO:0000259" key="1">
    <source>
        <dbReference type="Pfam" id="PF07724"/>
    </source>
</evidence>
<dbReference type="Proteomes" id="UP000095662">
    <property type="component" value="Unassembled WGS sequence"/>
</dbReference>
<dbReference type="STRING" id="39492.ERS852540_02211"/>
<keyword evidence="2" id="KW-0067">ATP-binding</keyword>
<dbReference type="Gene3D" id="3.40.50.300">
    <property type="entry name" value="P-loop containing nucleotide triphosphate hydrolases"/>
    <property type="match status" value="1"/>
</dbReference>
<dbReference type="InterPro" id="IPR050052">
    <property type="entry name" value="ATP-dep_Clp_protease_ClpX"/>
</dbReference>
<dbReference type="AlphaFoldDB" id="A0A174ZTU8"/>
<reference evidence="2 3" key="1">
    <citation type="submission" date="2015-09" db="EMBL/GenBank/DDBJ databases">
        <authorList>
            <consortium name="Pathogen Informatics"/>
        </authorList>
    </citation>
    <scope>NUCLEOTIDE SEQUENCE [LARGE SCALE GENOMIC DNA]</scope>
    <source>
        <strain evidence="2 3">2789STDY5834928</strain>
    </source>
</reference>
<sequence>MELTLSFNKRMVCGKCGRELNKDAVIYYSDKSCDVYCCQCGEGKYTHIAGRRVIKYVRTPEGFHPALTPEALDTLENDIYYAKPFGKTEGKLIYRSSGLCEIDSNKSLDETIIECTDYKALILFSVNDCFPLYDDDDNEHNLECHLATWMYKLSDDGKQSLLVDDSDCVVGVISTKCVPANRDGLAADMSLYRLVDDPYETEDPPPQCKAKEQTCTAPADAESILLRETLNDDFAREMLNYVLSRIKGQDNEIRRAVYIVYEYLKSIASGKPMHSVSWIITAPSGSGKTEFYRSIRDFFKAKKIPVPVIQYDMSRITETGFKGAESSEILKLAYNVNGTSGYAIFFLDEADKRFIPSYSGNGQDMNRAVQAELLTMVEGTIRSIDENEPSMTFDTNKTMFVFMGAFQDLRERKAVRTAVRSTPIGFTDGSENASPESGQYVDHFYSDLFIEDMIEYGMLEELAGRITRVVNFHLIEESEMRKLIKLKAEEISKEAGVITEFSRNAYDELFEQAYTNLGVRRPMNIIRGCIQDALAKIVFDKSSAENDEYIIRIDSVYEQPKIKRSSGRKIPSVKPCAKISAGGRAKNTNGVKVHKP</sequence>
<name>A0A174ZTU8_9FIRM</name>
<evidence type="ECO:0000313" key="3">
    <source>
        <dbReference type="Proteomes" id="UP000095662"/>
    </source>
</evidence>
<dbReference type="OrthoDB" id="1860751at2"/>